<dbReference type="EMBL" id="CAMGZC010000077">
    <property type="protein sequence ID" value="CAI0642859.1"/>
    <property type="molecule type" value="Genomic_DNA"/>
</dbReference>
<proteinExistence type="predicted"/>
<dbReference type="AlphaFoldDB" id="A0A9W4RLK5"/>
<protein>
    <submittedName>
        <fullName evidence="2">Uncharacterized protein</fullName>
    </submittedName>
</protein>
<feature type="coiled-coil region" evidence="1">
    <location>
        <begin position="23"/>
        <end position="86"/>
    </location>
</feature>
<keyword evidence="1" id="KW-0175">Coiled coil</keyword>
<sequence>MRVVEVGGMGVRDVMELDELDKLDELDELIDDEDVRLVEVLEEDVVELVDEVVEAVVDVGVDEDEEVEADEEVDEVEEVVDDEEEEELELSVPVDIELTADEVEELETEDAEVLAVDDAEELVVGATDELPDEEADELMLEGTVDDAPEGVEEELVDGSEERVDGVEALEVDSPEELEGVGWGDELIDAEEVVLWGPRDVLLDTVPGEVGDELLGLVDVDEVDWMFPEDVLTGGKMELVDRLVTPVDELDADGPGDVPAPDVEELVVDNVEERAVTLPVPLDSELAVDPDRLVLPPVLELEGVIDEPSVTDPLVRLVGVTEEVVEGGGPAELEVATDGLLDAALFLDDDRVDTRVAVLLMPGCEVVEVKPGEPGMPLVEMELLDVDEV</sequence>
<evidence type="ECO:0000313" key="2">
    <source>
        <dbReference type="EMBL" id="CAI0642859.1"/>
    </source>
</evidence>
<organism evidence="2 3">
    <name type="scientific">Colletotrichum noveboracense</name>
    <dbReference type="NCBI Taxonomy" id="2664923"/>
    <lineage>
        <taxon>Eukaryota</taxon>
        <taxon>Fungi</taxon>
        <taxon>Dikarya</taxon>
        <taxon>Ascomycota</taxon>
        <taxon>Pezizomycotina</taxon>
        <taxon>Sordariomycetes</taxon>
        <taxon>Hypocreomycetidae</taxon>
        <taxon>Glomerellales</taxon>
        <taxon>Glomerellaceae</taxon>
        <taxon>Colletotrichum</taxon>
        <taxon>Colletotrichum gloeosporioides species complex</taxon>
    </lineage>
</organism>
<gene>
    <name evidence="2" type="ORF">CGXH109_LOCUS19336</name>
</gene>
<reference evidence="2" key="1">
    <citation type="submission" date="2022-08" db="EMBL/GenBank/DDBJ databases">
        <authorList>
            <person name="Giroux E."/>
            <person name="Giroux E."/>
        </authorList>
    </citation>
    <scope>NUCLEOTIDE SEQUENCE</scope>
    <source>
        <strain evidence="2">H1091258</strain>
    </source>
</reference>
<keyword evidence="3" id="KW-1185">Reference proteome</keyword>
<dbReference type="Proteomes" id="UP001152533">
    <property type="component" value="Unassembled WGS sequence"/>
</dbReference>
<accession>A0A9W4RLK5</accession>
<evidence type="ECO:0000256" key="1">
    <source>
        <dbReference type="SAM" id="Coils"/>
    </source>
</evidence>
<comment type="caution">
    <text evidence="2">The sequence shown here is derived from an EMBL/GenBank/DDBJ whole genome shotgun (WGS) entry which is preliminary data.</text>
</comment>
<evidence type="ECO:0000313" key="3">
    <source>
        <dbReference type="Proteomes" id="UP001152533"/>
    </source>
</evidence>
<name>A0A9W4RLK5_9PEZI</name>